<gene>
    <name evidence="3" type="ORF">ACAOBT_LOCUS24681</name>
</gene>
<evidence type="ECO:0000313" key="4">
    <source>
        <dbReference type="Proteomes" id="UP001152888"/>
    </source>
</evidence>
<organism evidence="3 4">
    <name type="scientific">Acanthoscelides obtectus</name>
    <name type="common">Bean weevil</name>
    <name type="synonym">Bruchus obtectus</name>
    <dbReference type="NCBI Taxonomy" id="200917"/>
    <lineage>
        <taxon>Eukaryota</taxon>
        <taxon>Metazoa</taxon>
        <taxon>Ecdysozoa</taxon>
        <taxon>Arthropoda</taxon>
        <taxon>Hexapoda</taxon>
        <taxon>Insecta</taxon>
        <taxon>Pterygota</taxon>
        <taxon>Neoptera</taxon>
        <taxon>Endopterygota</taxon>
        <taxon>Coleoptera</taxon>
        <taxon>Polyphaga</taxon>
        <taxon>Cucujiformia</taxon>
        <taxon>Chrysomeloidea</taxon>
        <taxon>Chrysomelidae</taxon>
        <taxon>Bruchinae</taxon>
        <taxon>Bruchini</taxon>
        <taxon>Acanthoscelides</taxon>
    </lineage>
</organism>
<dbReference type="PANTHER" id="PTHR46599:SF3">
    <property type="entry name" value="PIGGYBAC TRANSPOSABLE ELEMENT-DERIVED PROTEIN 4"/>
    <property type="match status" value="1"/>
</dbReference>
<feature type="domain" description="PiggyBac transposable element-derived protein" evidence="2">
    <location>
        <begin position="134"/>
        <end position="288"/>
    </location>
</feature>
<dbReference type="Pfam" id="PF13843">
    <property type="entry name" value="DDE_Tnp_1_7"/>
    <property type="match status" value="1"/>
</dbReference>
<dbReference type="AlphaFoldDB" id="A0A9P0LQB6"/>
<dbReference type="Proteomes" id="UP001152888">
    <property type="component" value="Unassembled WGS sequence"/>
</dbReference>
<proteinExistence type="predicted"/>
<evidence type="ECO:0000256" key="1">
    <source>
        <dbReference type="SAM" id="SignalP"/>
    </source>
</evidence>
<name>A0A9P0LQB6_ACAOB</name>
<sequence length="523" mass="59005">MFSLVLLGLLKTLIYWTKKFGKRMSAPFSKRLHQMSKRTRPLSQSELLKIAVNFGSSTSDSESIRNITVQPNIDPEAELGEEPCEVSEANVDLAYNLDPEENTDLDLNDRNPQRNLNMPSLSNWGPLAGIETNQVTPERIVRYLLDDLLYQGRTLITDSWYTSLELTEKMLDSNTHLVGTIRKTRKGLPKEVINAKLKKGEIISLENQAGITISNWRDKRNMYILSTEHGNDMQEVSRNRQTKMKPKVVLDYNKGKAAVNLSDQLGAYSNPLKKSVKWYRKVAFELLLTTSMILSMVSSRTKRILAALSQNDESNNVYSEEEIWSMPISILSSDNIFDLETALSLHDLHSILHPHPQQNYITNAEIDEDVHGCGCSVTRYAGLSASEGRLITSLPFNVKTPPRLILNRLSERTVINFLETGVVKRKPGSGKPKTAVSDEKERIKAKKSCIFSRSYDNQSRVFSKQKISMAHVFHNSPAAIDYDIGTQIQSSLHSCTMPLSVFTYTQIKSGFGWLNSAAIQQCR</sequence>
<dbReference type="EMBL" id="CAKOFQ010007345">
    <property type="protein sequence ID" value="CAH1998921.1"/>
    <property type="molecule type" value="Genomic_DNA"/>
</dbReference>
<accession>A0A9P0LQB6</accession>
<keyword evidence="4" id="KW-1185">Reference proteome</keyword>
<evidence type="ECO:0000259" key="2">
    <source>
        <dbReference type="Pfam" id="PF13843"/>
    </source>
</evidence>
<evidence type="ECO:0000313" key="3">
    <source>
        <dbReference type="EMBL" id="CAH1998921.1"/>
    </source>
</evidence>
<dbReference type="InterPro" id="IPR029526">
    <property type="entry name" value="PGBD"/>
</dbReference>
<dbReference type="PANTHER" id="PTHR46599">
    <property type="entry name" value="PIGGYBAC TRANSPOSABLE ELEMENT-DERIVED PROTEIN 4"/>
    <property type="match status" value="1"/>
</dbReference>
<protein>
    <recommendedName>
        <fullName evidence="2">PiggyBac transposable element-derived protein domain-containing protein</fullName>
    </recommendedName>
</protein>
<feature type="chain" id="PRO_5040269013" description="PiggyBac transposable element-derived protein domain-containing protein" evidence="1">
    <location>
        <begin position="22"/>
        <end position="523"/>
    </location>
</feature>
<keyword evidence="1" id="KW-0732">Signal</keyword>
<dbReference type="OrthoDB" id="6602143at2759"/>
<feature type="signal peptide" evidence="1">
    <location>
        <begin position="1"/>
        <end position="21"/>
    </location>
</feature>
<reference evidence="3" key="1">
    <citation type="submission" date="2022-03" db="EMBL/GenBank/DDBJ databases">
        <authorList>
            <person name="Sayadi A."/>
        </authorList>
    </citation>
    <scope>NUCLEOTIDE SEQUENCE</scope>
</reference>
<comment type="caution">
    <text evidence="3">The sequence shown here is derived from an EMBL/GenBank/DDBJ whole genome shotgun (WGS) entry which is preliminary data.</text>
</comment>